<dbReference type="InterPro" id="IPR007315">
    <property type="entry name" value="PIG-V/Gpi18"/>
</dbReference>
<dbReference type="PANTHER" id="PTHR12468:SF2">
    <property type="entry name" value="GPI MANNOSYLTRANSFERASE 2"/>
    <property type="match status" value="1"/>
</dbReference>
<dbReference type="Proteomes" id="UP000231569">
    <property type="component" value="Unassembled WGS sequence"/>
</dbReference>
<evidence type="ECO:0000256" key="8">
    <source>
        <dbReference type="ARBA" id="ARBA00022989"/>
    </source>
</evidence>
<dbReference type="GO" id="GO:0031501">
    <property type="term" value="C:mannosyltransferase complex"/>
    <property type="evidence" value="ECO:0007669"/>
    <property type="project" value="TreeGrafter"/>
</dbReference>
<evidence type="ECO:0000256" key="7">
    <source>
        <dbReference type="ARBA" id="ARBA00022824"/>
    </source>
</evidence>
<evidence type="ECO:0000256" key="5">
    <source>
        <dbReference type="ARBA" id="ARBA00022679"/>
    </source>
</evidence>
<feature type="transmembrane region" description="Helical" evidence="10">
    <location>
        <begin position="167"/>
        <end position="196"/>
    </location>
</feature>
<keyword evidence="4" id="KW-0328">Glycosyltransferase</keyword>
<protein>
    <recommendedName>
        <fullName evidence="13">Glycosyltransferase RgtA/B/C/D-like domain-containing protein</fullName>
    </recommendedName>
</protein>
<dbReference type="GO" id="GO:0004376">
    <property type="term" value="F:GPI mannosyltransferase activity"/>
    <property type="evidence" value="ECO:0007669"/>
    <property type="project" value="InterPro"/>
</dbReference>
<evidence type="ECO:0000256" key="3">
    <source>
        <dbReference type="ARBA" id="ARBA00022502"/>
    </source>
</evidence>
<evidence type="ECO:0000256" key="10">
    <source>
        <dbReference type="SAM" id="Phobius"/>
    </source>
</evidence>
<dbReference type="EMBL" id="PFEE01000052">
    <property type="protein sequence ID" value="PJE63610.1"/>
    <property type="molecule type" value="Genomic_DNA"/>
</dbReference>
<evidence type="ECO:0000256" key="2">
    <source>
        <dbReference type="ARBA" id="ARBA00004687"/>
    </source>
</evidence>
<proteinExistence type="predicted"/>
<dbReference type="GO" id="GO:0016020">
    <property type="term" value="C:membrane"/>
    <property type="evidence" value="ECO:0007669"/>
    <property type="project" value="GOC"/>
</dbReference>
<reference evidence="12" key="1">
    <citation type="submission" date="2017-09" db="EMBL/GenBank/DDBJ databases">
        <title>Depth-based differentiation of microbial function through sediment-hosted aquifers and enrichment of novel symbionts in the deep terrestrial subsurface.</title>
        <authorList>
            <person name="Probst A.J."/>
            <person name="Ladd B."/>
            <person name="Jarett J.K."/>
            <person name="Geller-Mcgrath D.E."/>
            <person name="Sieber C.M.K."/>
            <person name="Emerson J.B."/>
            <person name="Anantharaman K."/>
            <person name="Thomas B.C."/>
            <person name="Malmstrom R."/>
            <person name="Stieglmeier M."/>
            <person name="Klingl A."/>
            <person name="Woyke T."/>
            <person name="Ryan C.M."/>
            <person name="Banfield J.F."/>
        </authorList>
    </citation>
    <scope>NUCLEOTIDE SEQUENCE [LARGE SCALE GENOMIC DNA]</scope>
</reference>
<evidence type="ECO:0000313" key="11">
    <source>
        <dbReference type="EMBL" id="PJE63610.1"/>
    </source>
</evidence>
<dbReference type="UniPathway" id="UPA00196"/>
<organism evidence="11 12">
    <name type="scientific">Candidatus Roizmanbacteria bacterium CG10_big_fil_rev_8_21_14_0_10_45_7</name>
    <dbReference type="NCBI Taxonomy" id="1974854"/>
    <lineage>
        <taxon>Bacteria</taxon>
        <taxon>Candidatus Roizmaniibacteriota</taxon>
    </lineage>
</organism>
<dbReference type="GO" id="GO:0000009">
    <property type="term" value="F:alpha-1,6-mannosyltransferase activity"/>
    <property type="evidence" value="ECO:0007669"/>
    <property type="project" value="InterPro"/>
</dbReference>
<gene>
    <name evidence="11" type="ORF">COU89_02455</name>
</gene>
<keyword evidence="9 10" id="KW-0472">Membrane</keyword>
<dbReference type="PANTHER" id="PTHR12468">
    <property type="entry name" value="GPI MANNOSYLTRANSFERASE 2"/>
    <property type="match status" value="1"/>
</dbReference>
<evidence type="ECO:0008006" key="13">
    <source>
        <dbReference type="Google" id="ProtNLM"/>
    </source>
</evidence>
<keyword evidence="7" id="KW-0256">Endoplasmic reticulum</keyword>
<evidence type="ECO:0000256" key="6">
    <source>
        <dbReference type="ARBA" id="ARBA00022692"/>
    </source>
</evidence>
<feature type="transmembrane region" description="Helical" evidence="10">
    <location>
        <begin position="269"/>
        <end position="296"/>
    </location>
</feature>
<name>A0A2M8KUP7_9BACT</name>
<comment type="caution">
    <text evidence="11">The sequence shown here is derived from an EMBL/GenBank/DDBJ whole genome shotgun (WGS) entry which is preliminary data.</text>
</comment>
<evidence type="ECO:0000256" key="9">
    <source>
        <dbReference type="ARBA" id="ARBA00023136"/>
    </source>
</evidence>
<keyword evidence="8 10" id="KW-1133">Transmembrane helix</keyword>
<dbReference type="AlphaFoldDB" id="A0A2M8KUP7"/>
<evidence type="ECO:0000256" key="1">
    <source>
        <dbReference type="ARBA" id="ARBA00004477"/>
    </source>
</evidence>
<accession>A0A2M8KUP7</accession>
<feature type="transmembrane region" description="Helical" evidence="10">
    <location>
        <begin position="203"/>
        <end position="225"/>
    </location>
</feature>
<comment type="pathway">
    <text evidence="2">Glycolipid biosynthesis; glycosylphosphatidylinositol-anchor biosynthesis.</text>
</comment>
<dbReference type="GO" id="GO:0006506">
    <property type="term" value="P:GPI anchor biosynthetic process"/>
    <property type="evidence" value="ECO:0007669"/>
    <property type="project" value="UniProtKB-UniPathway"/>
</dbReference>
<feature type="transmembrane region" description="Helical" evidence="10">
    <location>
        <begin position="128"/>
        <end position="147"/>
    </location>
</feature>
<comment type="subcellular location">
    <subcellularLocation>
        <location evidence="1">Endoplasmic reticulum membrane</location>
        <topology evidence="1">Multi-pass membrane protein</topology>
    </subcellularLocation>
</comment>
<feature type="transmembrane region" description="Helical" evidence="10">
    <location>
        <begin position="308"/>
        <end position="324"/>
    </location>
</feature>
<keyword evidence="5" id="KW-0808">Transferase</keyword>
<feature type="transmembrane region" description="Helical" evidence="10">
    <location>
        <begin position="7"/>
        <end position="30"/>
    </location>
</feature>
<evidence type="ECO:0000313" key="12">
    <source>
        <dbReference type="Proteomes" id="UP000231569"/>
    </source>
</evidence>
<evidence type="ECO:0000256" key="4">
    <source>
        <dbReference type="ARBA" id="ARBA00022676"/>
    </source>
</evidence>
<keyword evidence="3" id="KW-0337">GPI-anchor biosynthesis</keyword>
<feature type="transmembrane region" description="Helical" evidence="10">
    <location>
        <begin position="354"/>
        <end position="376"/>
    </location>
</feature>
<sequence>MKREHTLLLVGIAIKTAIVWGAVALLTHIIPYEGNFPYGEILNEYAPSFLRPLANFDGLHYILIARMGYSQYEQAFFPLFPSLIHIVASLLQRNYLLAGILIANISFILGVLLLYATSKHLLEKGNRFWFISLYLSFPTAFFFNTLYTESVFLLFVTLALLLLIKQHYAVVAALLGASLTRLTGVFLFFPAVLIATQHKQKRWLSIISVSAPLIGLLLYMAYLWYTTGDPLYFFTAQPAFGANRSTNLILLPQVYYRYLRILTTADLSVAYGVAVIEVTLFTIMFVAVCLEGWYLFQKNRYQKLPLQTGILLFSLATLILPTLTGTFSSVPRYCLFSISSFLYLARIQSVGVKIVLCVIFAFAQLLLATMFIQGYFVS</sequence>
<feature type="transmembrane region" description="Helical" evidence="10">
    <location>
        <begin position="95"/>
        <end position="116"/>
    </location>
</feature>
<keyword evidence="6 10" id="KW-0812">Transmembrane</keyword>